<evidence type="ECO:0000256" key="4">
    <source>
        <dbReference type="ARBA" id="ARBA00022989"/>
    </source>
</evidence>
<accession>A0AAX6IEP0</accession>
<dbReference type="Proteomes" id="UP001140949">
    <property type="component" value="Unassembled WGS sequence"/>
</dbReference>
<comment type="similarity">
    <text evidence="2">Belongs to the TMEM45 family.</text>
</comment>
<reference evidence="8" key="2">
    <citation type="submission" date="2023-04" db="EMBL/GenBank/DDBJ databases">
        <authorList>
            <person name="Bruccoleri R.E."/>
            <person name="Oakeley E.J."/>
            <person name="Faust A.-M."/>
            <person name="Dessus-Babus S."/>
            <person name="Altorfer M."/>
            <person name="Burckhardt D."/>
            <person name="Oertli M."/>
            <person name="Naumann U."/>
            <person name="Petersen F."/>
            <person name="Wong J."/>
        </authorList>
    </citation>
    <scope>NUCLEOTIDE SEQUENCE</scope>
    <source>
        <strain evidence="8">GSM-AAB239-AS_SAM_17_03QT</strain>
        <tissue evidence="8">Leaf</tissue>
    </source>
</reference>
<dbReference type="Pfam" id="PF04819">
    <property type="entry name" value="DUF716"/>
    <property type="match status" value="1"/>
</dbReference>
<feature type="transmembrane region" description="Helical" evidence="7">
    <location>
        <begin position="145"/>
        <end position="166"/>
    </location>
</feature>
<evidence type="ECO:0000256" key="1">
    <source>
        <dbReference type="ARBA" id="ARBA00004141"/>
    </source>
</evidence>
<feature type="transmembrane region" description="Helical" evidence="7">
    <location>
        <begin position="51"/>
        <end position="69"/>
    </location>
</feature>
<evidence type="ECO:0000256" key="6">
    <source>
        <dbReference type="SAM" id="MobiDB-lite"/>
    </source>
</evidence>
<organism evidence="8 9">
    <name type="scientific">Iris pallida</name>
    <name type="common">Sweet iris</name>
    <dbReference type="NCBI Taxonomy" id="29817"/>
    <lineage>
        <taxon>Eukaryota</taxon>
        <taxon>Viridiplantae</taxon>
        <taxon>Streptophyta</taxon>
        <taxon>Embryophyta</taxon>
        <taxon>Tracheophyta</taxon>
        <taxon>Spermatophyta</taxon>
        <taxon>Magnoliopsida</taxon>
        <taxon>Liliopsida</taxon>
        <taxon>Asparagales</taxon>
        <taxon>Iridaceae</taxon>
        <taxon>Iridoideae</taxon>
        <taxon>Irideae</taxon>
        <taxon>Iris</taxon>
    </lineage>
</organism>
<evidence type="ECO:0000256" key="2">
    <source>
        <dbReference type="ARBA" id="ARBA00006948"/>
    </source>
</evidence>
<evidence type="ECO:0000256" key="5">
    <source>
        <dbReference type="ARBA" id="ARBA00023136"/>
    </source>
</evidence>
<dbReference type="InterPro" id="IPR006904">
    <property type="entry name" value="DUF716"/>
</dbReference>
<evidence type="ECO:0000313" key="9">
    <source>
        <dbReference type="Proteomes" id="UP001140949"/>
    </source>
</evidence>
<dbReference type="AlphaFoldDB" id="A0AAX6IEP0"/>
<keyword evidence="3 7" id="KW-0812">Transmembrane</keyword>
<dbReference type="PANTHER" id="PTHR46285:SF13">
    <property type="entry name" value="OS02G0167775 PROTEIN"/>
    <property type="match status" value="1"/>
</dbReference>
<evidence type="ECO:0000256" key="3">
    <source>
        <dbReference type="ARBA" id="ARBA00022692"/>
    </source>
</evidence>
<reference evidence="8" key="1">
    <citation type="journal article" date="2023" name="GigaByte">
        <title>Genome assembly of the bearded iris, Iris pallida Lam.</title>
        <authorList>
            <person name="Bruccoleri R.E."/>
            <person name="Oakeley E.J."/>
            <person name="Faust A.M.E."/>
            <person name="Altorfer M."/>
            <person name="Dessus-Babus S."/>
            <person name="Burckhardt D."/>
            <person name="Oertli M."/>
            <person name="Naumann U."/>
            <person name="Petersen F."/>
            <person name="Wong J."/>
        </authorList>
    </citation>
    <scope>NUCLEOTIDE SEQUENCE</scope>
    <source>
        <strain evidence="8">GSM-AAB239-AS_SAM_17_03QT</strain>
    </source>
</reference>
<evidence type="ECO:0000313" key="8">
    <source>
        <dbReference type="EMBL" id="KAJ6851719.1"/>
    </source>
</evidence>
<proteinExistence type="inferred from homology"/>
<comment type="subcellular location">
    <subcellularLocation>
        <location evidence="1">Membrane</location>
        <topology evidence="1">Multi-pass membrane protein</topology>
    </subcellularLocation>
</comment>
<dbReference type="PANTHER" id="PTHR46285">
    <property type="entry name" value="PROTEINASE INHIBITOR I4, SERPIN (DUF716)-RELATED"/>
    <property type="match status" value="1"/>
</dbReference>
<keyword evidence="9" id="KW-1185">Reference proteome</keyword>
<comment type="caution">
    <text evidence="8">The sequence shown here is derived from an EMBL/GenBank/DDBJ whole genome shotgun (WGS) entry which is preliminary data.</text>
</comment>
<dbReference type="EMBL" id="JANAVB010002198">
    <property type="protein sequence ID" value="KAJ6851719.1"/>
    <property type="molecule type" value="Genomic_DNA"/>
</dbReference>
<keyword evidence="4 7" id="KW-1133">Transmembrane helix</keyword>
<keyword evidence="5 7" id="KW-0472">Membrane</keyword>
<evidence type="ECO:0000256" key="7">
    <source>
        <dbReference type="SAM" id="Phobius"/>
    </source>
</evidence>
<evidence type="ECO:0008006" key="10">
    <source>
        <dbReference type="Google" id="ProtNLM"/>
    </source>
</evidence>
<gene>
    <name evidence="8" type="ORF">M6B38_258445</name>
</gene>
<sequence length="286" mass="30814">MGTFIGHVVPSLAFTLLGLWHTINTTKSYKLHGPSNFTSAAWFPFPKIRRLELYLLLVFSLLAIAFNLLLDDHHHGHHPLLSSLEHASMFLHLVIFAAAAFAADLSPSPEAWASLVGALSASAFGQELFLLRFHSADHAGLEGHYHWLLQVIVAASFAATVASVGMPSSFVVAIIRSATITCQGLWLAVMGCVLWVPRLLPEGCYASAASAADRLGAVQCPTEDAARRVTAVANLQFSWMVAGVSILTTSLSLRPEGKRMEYRQLQPRGGSGGESDESLKQGHSSV</sequence>
<name>A0AAX6IEP0_IRIPA</name>
<dbReference type="GO" id="GO:0016020">
    <property type="term" value="C:membrane"/>
    <property type="evidence" value="ECO:0007669"/>
    <property type="project" value="UniProtKB-SubCell"/>
</dbReference>
<feature type="region of interest" description="Disordered" evidence="6">
    <location>
        <begin position="263"/>
        <end position="286"/>
    </location>
</feature>
<protein>
    <recommendedName>
        <fullName evidence="10">Transmembrane protein 45B</fullName>
    </recommendedName>
</protein>